<dbReference type="Proteomes" id="UP000198636">
    <property type="component" value="Unassembled WGS sequence"/>
</dbReference>
<proteinExistence type="predicted"/>
<evidence type="ECO:0000313" key="4">
    <source>
        <dbReference type="Proteomes" id="UP000198636"/>
    </source>
</evidence>
<dbReference type="RefSeq" id="WP_091539913.1">
    <property type="nucleotide sequence ID" value="NZ_FMUS01000003.1"/>
</dbReference>
<dbReference type="InterPro" id="IPR036526">
    <property type="entry name" value="C-N_Hydrolase_sf"/>
</dbReference>
<reference evidence="3 4" key="1">
    <citation type="submission" date="2016-10" db="EMBL/GenBank/DDBJ databases">
        <authorList>
            <person name="de Groot N.N."/>
        </authorList>
    </citation>
    <scope>NUCLEOTIDE SEQUENCE [LARGE SCALE GENOMIC DNA]</scope>
    <source>
        <strain evidence="3 4">DSM 18978</strain>
    </source>
</reference>
<dbReference type="SUPFAM" id="SSF56317">
    <property type="entry name" value="Carbon-nitrogen hydrolase"/>
    <property type="match status" value="1"/>
</dbReference>
<feature type="domain" description="CN hydrolase" evidence="2">
    <location>
        <begin position="4"/>
        <end position="249"/>
    </location>
</feature>
<dbReference type="GO" id="GO:0006528">
    <property type="term" value="P:asparagine metabolic process"/>
    <property type="evidence" value="ECO:0007669"/>
    <property type="project" value="TreeGrafter"/>
</dbReference>
<dbReference type="GO" id="GO:0050152">
    <property type="term" value="F:omega-amidase activity"/>
    <property type="evidence" value="ECO:0007669"/>
    <property type="project" value="TreeGrafter"/>
</dbReference>
<dbReference type="GO" id="GO:0006541">
    <property type="term" value="P:glutamine metabolic process"/>
    <property type="evidence" value="ECO:0007669"/>
    <property type="project" value="TreeGrafter"/>
</dbReference>
<evidence type="ECO:0000259" key="2">
    <source>
        <dbReference type="PROSITE" id="PS50263"/>
    </source>
</evidence>
<gene>
    <name evidence="3" type="ORF">SAMN03080606_00661</name>
</gene>
<dbReference type="InterPro" id="IPR003010">
    <property type="entry name" value="C-N_Hydrolase"/>
</dbReference>
<protein>
    <submittedName>
        <fullName evidence="3">Predicted amidohydrolase</fullName>
    </submittedName>
</protein>
<keyword evidence="1 3" id="KW-0378">Hydrolase</keyword>
<keyword evidence="4" id="KW-1185">Reference proteome</keyword>
<evidence type="ECO:0000313" key="3">
    <source>
        <dbReference type="EMBL" id="SCY01644.1"/>
    </source>
</evidence>
<dbReference type="STRING" id="1120976.SAMN03080606_00661"/>
<evidence type="ECO:0000256" key="1">
    <source>
        <dbReference type="ARBA" id="ARBA00022801"/>
    </source>
</evidence>
<sequence>MSNFNIAVCQMLVGEDKNKNLEKAEKMIRRAVLEKNAKVIVLPEMFNCPYDNSYFPQFAEEVPGPTTEMLSKIAKELKVYIVGGSIPEQSGSEIYNTSFIFNDEGEIVGRHRKIHLFDIDIEGGIVFKESDTLGRGDEITVVDTPMGKIGVAICYDIRFPELIRLMALNEAKIIIIPAAFNTTTGPAHWNELIKVRAFDNQVYLVAASPARDLEASYHAYGYSSIIDPWGKIIDQCSEVEAIISGEIDMDYLNKVRKELPLLKHRRTDLYHLDLR</sequence>
<dbReference type="OrthoDB" id="9811121at2"/>
<organism evidence="3 4">
    <name type="scientific">Alkaliphilus peptidifermentans DSM 18978</name>
    <dbReference type="NCBI Taxonomy" id="1120976"/>
    <lineage>
        <taxon>Bacteria</taxon>
        <taxon>Bacillati</taxon>
        <taxon>Bacillota</taxon>
        <taxon>Clostridia</taxon>
        <taxon>Peptostreptococcales</taxon>
        <taxon>Natronincolaceae</taxon>
        <taxon>Alkaliphilus</taxon>
    </lineage>
</organism>
<dbReference type="GO" id="GO:0006107">
    <property type="term" value="P:oxaloacetate metabolic process"/>
    <property type="evidence" value="ECO:0007669"/>
    <property type="project" value="TreeGrafter"/>
</dbReference>
<dbReference type="PANTHER" id="PTHR23088:SF30">
    <property type="entry name" value="OMEGA-AMIDASE NIT2"/>
    <property type="match status" value="1"/>
</dbReference>
<accession>A0A1G5CH61</accession>
<dbReference type="Gene3D" id="3.60.110.10">
    <property type="entry name" value="Carbon-nitrogen hydrolase"/>
    <property type="match status" value="1"/>
</dbReference>
<dbReference type="AlphaFoldDB" id="A0A1G5CH61"/>
<dbReference type="InterPro" id="IPR045254">
    <property type="entry name" value="Nit1/2_C-N_Hydrolase"/>
</dbReference>
<dbReference type="Pfam" id="PF00795">
    <property type="entry name" value="CN_hydrolase"/>
    <property type="match status" value="1"/>
</dbReference>
<dbReference type="CDD" id="cd07572">
    <property type="entry name" value="nit"/>
    <property type="match status" value="1"/>
</dbReference>
<dbReference type="PROSITE" id="PS50263">
    <property type="entry name" value="CN_HYDROLASE"/>
    <property type="match status" value="1"/>
</dbReference>
<name>A0A1G5CH61_9FIRM</name>
<dbReference type="PANTHER" id="PTHR23088">
    <property type="entry name" value="NITRILASE-RELATED"/>
    <property type="match status" value="1"/>
</dbReference>
<dbReference type="EMBL" id="FMUS01000003">
    <property type="protein sequence ID" value="SCY01644.1"/>
    <property type="molecule type" value="Genomic_DNA"/>
</dbReference>